<dbReference type="EMBL" id="ML004439">
    <property type="protein sequence ID" value="RKP31612.1"/>
    <property type="molecule type" value="Genomic_DNA"/>
</dbReference>
<comment type="subcellular location">
    <subcellularLocation>
        <location evidence="2">Mitochondrion intermembrane space</location>
    </subcellularLocation>
</comment>
<comment type="function">
    <text evidence="1">Required for the assembly of cytochrome c oxidase.</text>
</comment>
<dbReference type="GO" id="GO:0005758">
    <property type="term" value="C:mitochondrial intermembrane space"/>
    <property type="evidence" value="ECO:0007669"/>
    <property type="project" value="UniProtKB-SubCell"/>
</dbReference>
<dbReference type="PANTHER" id="PTHR46811:SF1">
    <property type="entry name" value="COILED-COIL-HELIX-COILED-COIL-HELIX DOMAIN-CONTAINING PROTEIN 7"/>
    <property type="match status" value="1"/>
</dbReference>
<dbReference type="PANTHER" id="PTHR46811">
    <property type="entry name" value="COILED-COIL-HELIX-COILED-COIL-HELIX DOMAIN-CONTAINING PROTEIN 7"/>
    <property type="match status" value="1"/>
</dbReference>
<evidence type="ECO:0000256" key="4">
    <source>
        <dbReference type="ARBA" id="ARBA00023157"/>
    </source>
</evidence>
<reference evidence="9" key="1">
    <citation type="journal article" date="2018" name="Nat. Microbiol.">
        <title>Leveraging single-cell genomics to expand the fungal tree of life.</title>
        <authorList>
            <person name="Ahrendt S.R."/>
            <person name="Quandt C.A."/>
            <person name="Ciobanu D."/>
            <person name="Clum A."/>
            <person name="Salamov A."/>
            <person name="Andreopoulos B."/>
            <person name="Cheng J.F."/>
            <person name="Woyke T."/>
            <person name="Pelin A."/>
            <person name="Henrissat B."/>
            <person name="Reynolds N.K."/>
            <person name="Benny G.L."/>
            <person name="Smith M.E."/>
            <person name="James T.Y."/>
            <person name="Grigoriev I.V."/>
        </authorList>
    </citation>
    <scope>NUCLEOTIDE SEQUENCE [LARGE SCALE GENOMIC DNA]</scope>
    <source>
        <strain evidence="9">Baker2002</strain>
    </source>
</reference>
<comment type="similarity">
    <text evidence="5">Belongs to the COX23 family.</text>
</comment>
<proteinExistence type="inferred from homology"/>
<evidence type="ECO:0000256" key="2">
    <source>
        <dbReference type="ARBA" id="ARBA00004569"/>
    </source>
</evidence>
<keyword evidence="3" id="KW-0496">Mitochondrion</keyword>
<dbReference type="InterPro" id="IPR009069">
    <property type="entry name" value="Cys_alpha_HP_mot_SF"/>
</dbReference>
<accession>A0A4P9ZGQ4</accession>
<dbReference type="GO" id="GO:0033108">
    <property type="term" value="P:mitochondrial respiratory chain complex assembly"/>
    <property type="evidence" value="ECO:0007669"/>
    <property type="project" value="TreeGrafter"/>
</dbReference>
<dbReference type="PROSITE" id="PS51808">
    <property type="entry name" value="CHCH"/>
    <property type="match status" value="1"/>
</dbReference>
<keyword evidence="4" id="KW-1015">Disulfide bond</keyword>
<feature type="region of interest" description="Disordered" evidence="7">
    <location>
        <begin position="1"/>
        <end position="21"/>
    </location>
</feature>
<gene>
    <name evidence="8" type="ORF">METBISCDRAFT_26416</name>
</gene>
<feature type="compositionally biased region" description="Basic and acidic residues" evidence="7">
    <location>
        <begin position="1"/>
        <end position="13"/>
    </location>
</feature>
<evidence type="ECO:0000313" key="9">
    <source>
        <dbReference type="Proteomes" id="UP000268321"/>
    </source>
</evidence>
<organism evidence="8 9">
    <name type="scientific">Metschnikowia bicuspidata</name>
    <dbReference type="NCBI Taxonomy" id="27322"/>
    <lineage>
        <taxon>Eukaryota</taxon>
        <taxon>Fungi</taxon>
        <taxon>Dikarya</taxon>
        <taxon>Ascomycota</taxon>
        <taxon>Saccharomycotina</taxon>
        <taxon>Pichiomycetes</taxon>
        <taxon>Metschnikowiaceae</taxon>
        <taxon>Metschnikowia</taxon>
    </lineage>
</organism>
<keyword evidence="9" id="KW-1185">Reference proteome</keyword>
<dbReference type="InterPro" id="IPR051040">
    <property type="entry name" value="COX23"/>
</dbReference>
<evidence type="ECO:0000256" key="6">
    <source>
        <dbReference type="ARBA" id="ARBA00041104"/>
    </source>
</evidence>
<dbReference type="Proteomes" id="UP000268321">
    <property type="component" value="Unassembled WGS sequence"/>
</dbReference>
<evidence type="ECO:0000256" key="3">
    <source>
        <dbReference type="ARBA" id="ARBA00023128"/>
    </source>
</evidence>
<name>A0A4P9ZGQ4_9ASCO</name>
<evidence type="ECO:0000256" key="1">
    <source>
        <dbReference type="ARBA" id="ARBA00003875"/>
    </source>
</evidence>
<dbReference type="AlphaFoldDB" id="A0A4P9ZGQ4"/>
<evidence type="ECO:0000313" key="8">
    <source>
        <dbReference type="EMBL" id="RKP31612.1"/>
    </source>
</evidence>
<protein>
    <recommendedName>
        <fullName evidence="6">Cytochrome c oxidase-assembly factor COX23, mitochondrial</fullName>
    </recommendedName>
</protein>
<evidence type="ECO:0000256" key="7">
    <source>
        <dbReference type="SAM" id="MobiDB-lite"/>
    </source>
</evidence>
<dbReference type="OrthoDB" id="9971592at2759"/>
<sequence>MSANTEKTDKTARSGEPALLGSAQKIKEAHKIDFAQGSVDEFKFYPDNPKNHKHRYKWTNKLPSQFYDPCEESRQASIDCVLRNQADKSVCQDFFDAYRECTKDFFAKRKKDMREGRRGWGF</sequence>
<dbReference type="SUPFAM" id="SSF47072">
    <property type="entry name" value="Cysteine alpha-hairpin motif"/>
    <property type="match status" value="1"/>
</dbReference>
<evidence type="ECO:0000256" key="5">
    <source>
        <dbReference type="ARBA" id="ARBA00038264"/>
    </source>
</evidence>